<dbReference type="EMBL" id="LAZR01001280">
    <property type="protein sequence ID" value="KKN47372.1"/>
    <property type="molecule type" value="Genomic_DNA"/>
</dbReference>
<evidence type="ECO:0000313" key="1">
    <source>
        <dbReference type="EMBL" id="KKN47372.1"/>
    </source>
</evidence>
<accession>A0A0F9RD09</accession>
<reference evidence="1" key="1">
    <citation type="journal article" date="2015" name="Nature">
        <title>Complex archaea that bridge the gap between prokaryotes and eukaryotes.</title>
        <authorList>
            <person name="Spang A."/>
            <person name="Saw J.H."/>
            <person name="Jorgensen S.L."/>
            <person name="Zaremba-Niedzwiedzka K."/>
            <person name="Martijn J."/>
            <person name="Lind A.E."/>
            <person name="van Eijk R."/>
            <person name="Schleper C."/>
            <person name="Guy L."/>
            <person name="Ettema T.J."/>
        </authorList>
    </citation>
    <scope>NUCLEOTIDE SEQUENCE</scope>
</reference>
<dbReference type="AlphaFoldDB" id="A0A0F9RD09"/>
<organism evidence="1">
    <name type="scientific">marine sediment metagenome</name>
    <dbReference type="NCBI Taxonomy" id="412755"/>
    <lineage>
        <taxon>unclassified sequences</taxon>
        <taxon>metagenomes</taxon>
        <taxon>ecological metagenomes</taxon>
    </lineage>
</organism>
<gene>
    <name evidence="1" type="ORF">LCGC14_0663650</name>
</gene>
<comment type="caution">
    <text evidence="1">The sequence shown here is derived from an EMBL/GenBank/DDBJ whole genome shotgun (WGS) entry which is preliminary data.</text>
</comment>
<sequence length="110" mass="12920">MFSDEDKLNDEQISKLVKQLMKRTNGNINVDKHGDFYDNLQTIASELKYIEKPQYSQSILSYNDTTRSIEKIWEYVMKGVLAPGSLSSGYNIFFPYLHLTEKGRKEMEKW</sequence>
<protein>
    <submittedName>
        <fullName evidence="1">Uncharacterized protein</fullName>
    </submittedName>
</protein>
<proteinExistence type="predicted"/>
<name>A0A0F9RD09_9ZZZZ</name>